<dbReference type="AlphaFoldDB" id="A0A6H0SE15"/>
<accession>A0A6H0SE15</accession>
<evidence type="ECO:0000313" key="1">
    <source>
        <dbReference type="EMBL" id="QIV84679.1"/>
    </source>
</evidence>
<dbReference type="RefSeq" id="WP_168144997.1">
    <property type="nucleotide sequence ID" value="NZ_CP038799.1"/>
</dbReference>
<sequence length="314" mass="35426">MVAHLSGFAICSITGHIRIQSPIQQIHREATSHQRATLDTEDAAVHRNRLACWQLGGIVTTPPCQRIAKTPAGTRVTFVSPYRYDPGDAVLDREYLEYLELSIRRRFSGITIPDAAWFGGDKANQWFLDAIKNCTRYLEFGTGGSTYLAAKNGVEFVAVDSDRAFLNAVNKKIVDAGFFNPSTQTYRYADIGKTGFLGFPVHWEKANPARLEQFRRYSDPPAECSRGENVPDLVLVDGRFRVACALKALRMLQGRQNWTLAIDDYVPRDRYHVVAEFAEIDEFVSDRIAVIHSTKNFSQDDIDARIREYETVPA</sequence>
<dbReference type="Proteomes" id="UP000501849">
    <property type="component" value="Chromosome"/>
</dbReference>
<protein>
    <submittedName>
        <fullName evidence="1">Uncharacterized protein</fullName>
    </submittedName>
</protein>
<dbReference type="InterPro" id="IPR029063">
    <property type="entry name" value="SAM-dependent_MTases_sf"/>
</dbReference>
<dbReference type="Gene3D" id="3.40.50.150">
    <property type="entry name" value="Vaccinia Virus protein VP39"/>
    <property type="match status" value="1"/>
</dbReference>
<organism evidence="1 2">
    <name type="scientific">Mycolicibacterium frederiksbergense</name>
    <dbReference type="NCBI Taxonomy" id="117567"/>
    <lineage>
        <taxon>Bacteria</taxon>
        <taxon>Bacillati</taxon>
        <taxon>Actinomycetota</taxon>
        <taxon>Actinomycetes</taxon>
        <taxon>Mycobacteriales</taxon>
        <taxon>Mycobacteriaceae</taxon>
        <taxon>Mycolicibacterium</taxon>
    </lineage>
</organism>
<dbReference type="EMBL" id="CP038799">
    <property type="protein sequence ID" value="QIV84679.1"/>
    <property type="molecule type" value="Genomic_DNA"/>
</dbReference>
<proteinExistence type="predicted"/>
<reference evidence="1 2" key="1">
    <citation type="submission" date="2019-04" db="EMBL/GenBank/DDBJ databases">
        <title>Draft, Whole-Genome Sequence of the Anthracene-degrading Mycobacterium frederiksbergense LB501T, Isolated from a Polycyclic Aromatic Hydrocarbon (PAH)-Contaminated Soil.</title>
        <authorList>
            <person name="Augelletti F."/>
        </authorList>
    </citation>
    <scope>NUCLEOTIDE SEQUENCE [LARGE SCALE GENOMIC DNA]</scope>
    <source>
        <strain evidence="1 2">LB 501T</strain>
    </source>
</reference>
<dbReference type="KEGG" id="mfre:EXE63_30210"/>
<gene>
    <name evidence="1" type="ORF">EXE63_30210</name>
</gene>
<evidence type="ECO:0000313" key="2">
    <source>
        <dbReference type="Proteomes" id="UP000501849"/>
    </source>
</evidence>
<keyword evidence="2" id="KW-1185">Reference proteome</keyword>
<name>A0A6H0SE15_9MYCO</name>